<feature type="region of interest" description="Disordered" evidence="8">
    <location>
        <begin position="45"/>
        <end position="80"/>
    </location>
</feature>
<dbReference type="OrthoDB" id="655540at2759"/>
<dbReference type="GO" id="GO:0005774">
    <property type="term" value="C:vacuolar membrane"/>
    <property type="evidence" value="ECO:0007669"/>
    <property type="project" value="TreeGrafter"/>
</dbReference>
<feature type="domain" description="Amino acid transporter transmembrane" evidence="10">
    <location>
        <begin position="187"/>
        <end position="568"/>
    </location>
</feature>
<keyword evidence="3" id="KW-0813">Transport</keyword>
<reference evidence="11 12" key="1">
    <citation type="journal article" date="2020" name="ISME J.">
        <title>Uncovering the hidden diversity of litter-decomposition mechanisms in mushroom-forming fungi.</title>
        <authorList>
            <person name="Floudas D."/>
            <person name="Bentzer J."/>
            <person name="Ahren D."/>
            <person name="Johansson T."/>
            <person name="Persson P."/>
            <person name="Tunlid A."/>
        </authorList>
    </citation>
    <scope>NUCLEOTIDE SEQUENCE [LARGE SCALE GENOMIC DNA]</scope>
    <source>
        <strain evidence="11 12">CBS 406.79</strain>
    </source>
</reference>
<evidence type="ECO:0000313" key="11">
    <source>
        <dbReference type="EMBL" id="KAF5382924.1"/>
    </source>
</evidence>
<evidence type="ECO:0000256" key="8">
    <source>
        <dbReference type="SAM" id="MobiDB-lite"/>
    </source>
</evidence>
<evidence type="ECO:0000256" key="5">
    <source>
        <dbReference type="ARBA" id="ARBA00022970"/>
    </source>
</evidence>
<organism evidence="11 12">
    <name type="scientific">Collybiopsis confluens</name>
    <dbReference type="NCBI Taxonomy" id="2823264"/>
    <lineage>
        <taxon>Eukaryota</taxon>
        <taxon>Fungi</taxon>
        <taxon>Dikarya</taxon>
        <taxon>Basidiomycota</taxon>
        <taxon>Agaricomycotina</taxon>
        <taxon>Agaricomycetes</taxon>
        <taxon>Agaricomycetidae</taxon>
        <taxon>Agaricales</taxon>
        <taxon>Marasmiineae</taxon>
        <taxon>Omphalotaceae</taxon>
        <taxon>Collybiopsis</taxon>
    </lineage>
</organism>
<feature type="region of interest" description="Disordered" evidence="8">
    <location>
        <begin position="107"/>
        <end position="178"/>
    </location>
</feature>
<evidence type="ECO:0000256" key="1">
    <source>
        <dbReference type="ARBA" id="ARBA00004141"/>
    </source>
</evidence>
<feature type="transmembrane region" description="Helical" evidence="9">
    <location>
        <begin position="548"/>
        <end position="570"/>
    </location>
</feature>
<feature type="transmembrane region" description="Helical" evidence="9">
    <location>
        <begin position="206"/>
        <end position="225"/>
    </location>
</feature>
<proteinExistence type="inferred from homology"/>
<evidence type="ECO:0000256" key="7">
    <source>
        <dbReference type="ARBA" id="ARBA00023136"/>
    </source>
</evidence>
<protein>
    <recommendedName>
        <fullName evidence="10">Amino acid transporter transmembrane domain-containing protein</fullName>
    </recommendedName>
</protein>
<keyword evidence="6 9" id="KW-1133">Transmembrane helix</keyword>
<comment type="subcellular location">
    <subcellularLocation>
        <location evidence="1">Membrane</location>
        <topology evidence="1">Multi-pass membrane protein</topology>
    </subcellularLocation>
</comment>
<dbReference type="Proteomes" id="UP000518752">
    <property type="component" value="Unassembled WGS sequence"/>
</dbReference>
<dbReference type="GO" id="GO:0015179">
    <property type="term" value="F:L-amino acid transmembrane transporter activity"/>
    <property type="evidence" value="ECO:0007669"/>
    <property type="project" value="TreeGrafter"/>
</dbReference>
<dbReference type="AlphaFoldDB" id="A0A8H5HGT1"/>
<feature type="transmembrane region" description="Helical" evidence="9">
    <location>
        <begin position="386"/>
        <end position="409"/>
    </location>
</feature>
<dbReference type="PANTHER" id="PTHR22950">
    <property type="entry name" value="AMINO ACID TRANSPORTER"/>
    <property type="match status" value="1"/>
</dbReference>
<sequence>MASWPSSSLAFGTPSSPGTSSVREAIASYRRAQYLVAGSAVASLSDESDELYDEEAQVSSTFEEEQEPEDNPNEDDLLTPTALASHDNTFVDQFNWDDFDDTQQLTAASPSIRFPSKPYTARRPPIQESTPLLKPKTSLRSISSGSHFKPSPREVPSYGLQDSVDASQHHPLTPRRVPTSGHGHHILFNSIAILLGIGMLSEPLAFAYAGWITGTILIILAKLLARVILTDPRLLSCFALSFSRLGKFTFVRLQGIWNDDVNSVVLVTLYADSLHAIIPGISSDSYKFWGLILLVPMVFLPLSLLSYTSILGIISTVMMVIVILYDGLTKSEGPGSLRDPAETSFSISGWTNLGLAYGLFMAGFSGHTVIPSLVRDMIDPSEFDRMINWAFLVATAIYAFIGYIGYLMFGSNVSDEISMDLLKIKGYNPTLNQALLWMLVISPLSKFALTTQPLNAVLEVLLGLESAAASPEDMAIKMSNPSPNRWTFKFFSRPLQRIIVTVAVVAVSIAVPEFSATMAFLGSFSAFMLCIIGPIAAKVALERKCGVLDAFILFIGTVFMVWGTVAAFIFA</sequence>
<keyword evidence="5" id="KW-0029">Amino-acid transport</keyword>
<evidence type="ECO:0000256" key="6">
    <source>
        <dbReference type="ARBA" id="ARBA00022989"/>
    </source>
</evidence>
<feature type="transmembrane region" description="Helical" evidence="9">
    <location>
        <begin position="518"/>
        <end position="541"/>
    </location>
</feature>
<evidence type="ECO:0000259" key="10">
    <source>
        <dbReference type="Pfam" id="PF01490"/>
    </source>
</evidence>
<dbReference type="PANTHER" id="PTHR22950:SF692">
    <property type="entry name" value="TRANSMEMBRANE AMINO ACID TRANSPORTER FAMILY PROTEIN"/>
    <property type="match status" value="1"/>
</dbReference>
<dbReference type="InterPro" id="IPR013057">
    <property type="entry name" value="AA_transpt_TM"/>
</dbReference>
<evidence type="ECO:0000313" key="12">
    <source>
        <dbReference type="Proteomes" id="UP000518752"/>
    </source>
</evidence>
<comment type="caution">
    <text evidence="11">The sequence shown here is derived from an EMBL/GenBank/DDBJ whole genome shotgun (WGS) entry which is preliminary data.</text>
</comment>
<feature type="transmembrane region" description="Helical" evidence="9">
    <location>
        <begin position="495"/>
        <end position="512"/>
    </location>
</feature>
<dbReference type="Pfam" id="PF01490">
    <property type="entry name" value="Aa_trans"/>
    <property type="match status" value="1"/>
</dbReference>
<accession>A0A8H5HGT1</accession>
<feature type="transmembrane region" description="Helical" evidence="9">
    <location>
        <begin position="310"/>
        <end position="328"/>
    </location>
</feature>
<keyword evidence="4 9" id="KW-0812">Transmembrane</keyword>
<comment type="similarity">
    <text evidence="2">Belongs to the amino acid/polyamine transporter 2 family.</text>
</comment>
<keyword evidence="12" id="KW-1185">Reference proteome</keyword>
<evidence type="ECO:0000256" key="2">
    <source>
        <dbReference type="ARBA" id="ARBA00008066"/>
    </source>
</evidence>
<gene>
    <name evidence="11" type="ORF">D9757_006378</name>
</gene>
<keyword evidence="7 9" id="KW-0472">Membrane</keyword>
<feature type="transmembrane region" description="Helical" evidence="9">
    <location>
        <begin position="349"/>
        <end position="374"/>
    </location>
</feature>
<feature type="compositionally biased region" description="Acidic residues" evidence="8">
    <location>
        <begin position="46"/>
        <end position="77"/>
    </location>
</feature>
<feature type="region of interest" description="Disordered" evidence="8">
    <location>
        <begin position="1"/>
        <end position="21"/>
    </location>
</feature>
<evidence type="ECO:0000256" key="4">
    <source>
        <dbReference type="ARBA" id="ARBA00022692"/>
    </source>
</evidence>
<name>A0A8H5HGT1_9AGAR</name>
<dbReference type="EMBL" id="JAACJN010000049">
    <property type="protein sequence ID" value="KAF5382924.1"/>
    <property type="molecule type" value="Genomic_DNA"/>
</dbReference>
<evidence type="ECO:0000256" key="3">
    <source>
        <dbReference type="ARBA" id="ARBA00022448"/>
    </source>
</evidence>
<evidence type="ECO:0000256" key="9">
    <source>
        <dbReference type="SAM" id="Phobius"/>
    </source>
</evidence>